<dbReference type="SMART" id="SM00530">
    <property type="entry name" value="HTH_XRE"/>
    <property type="match status" value="1"/>
</dbReference>
<gene>
    <name evidence="2" type="ORF">HNR78_001584</name>
</gene>
<keyword evidence="3" id="KW-1185">Reference proteome</keyword>
<dbReference type="Pfam" id="PF13560">
    <property type="entry name" value="HTH_31"/>
    <property type="match status" value="1"/>
</dbReference>
<dbReference type="Gene3D" id="1.10.260.40">
    <property type="entry name" value="lambda repressor-like DNA-binding domains"/>
    <property type="match status" value="1"/>
</dbReference>
<reference evidence="2 3" key="1">
    <citation type="submission" date="2020-08" db="EMBL/GenBank/DDBJ databases">
        <title>Genomic Encyclopedia of Type Strains, Phase IV (KMG-IV): sequencing the most valuable type-strain genomes for metagenomic binning, comparative biology and taxonomic classification.</title>
        <authorList>
            <person name="Goeker M."/>
        </authorList>
    </citation>
    <scope>NUCLEOTIDE SEQUENCE [LARGE SCALE GENOMIC DNA]</scope>
    <source>
        <strain evidence="2 3">DSM 14590</strain>
    </source>
</reference>
<dbReference type="GO" id="GO:0003677">
    <property type="term" value="F:DNA binding"/>
    <property type="evidence" value="ECO:0007669"/>
    <property type="project" value="UniProtKB-KW"/>
</dbReference>
<dbReference type="GO" id="GO:0003700">
    <property type="term" value="F:DNA-binding transcription factor activity"/>
    <property type="evidence" value="ECO:0007669"/>
    <property type="project" value="TreeGrafter"/>
</dbReference>
<dbReference type="SUPFAM" id="SSF47413">
    <property type="entry name" value="lambda repressor-like DNA-binding domains"/>
    <property type="match status" value="1"/>
</dbReference>
<accession>A0A6G9J243</accession>
<protein>
    <submittedName>
        <fullName evidence="2">Transcriptional regulator with XRE-family HTH domain</fullName>
    </submittedName>
</protein>
<dbReference type="PANTHER" id="PTHR46797:SF1">
    <property type="entry name" value="METHYLPHOSPHONATE SYNTHASE"/>
    <property type="match status" value="1"/>
</dbReference>
<dbReference type="RefSeq" id="WP_062755488.1">
    <property type="nucleotide sequence ID" value="NZ_BDAQ01000011.1"/>
</dbReference>
<dbReference type="CDD" id="cd00093">
    <property type="entry name" value="HTH_XRE"/>
    <property type="match status" value="1"/>
</dbReference>
<dbReference type="Proteomes" id="UP000613002">
    <property type="component" value="Unassembled WGS sequence"/>
</dbReference>
<dbReference type="InterPro" id="IPR010982">
    <property type="entry name" value="Lambda_DNA-bd_dom_sf"/>
</dbReference>
<dbReference type="InterPro" id="IPR001387">
    <property type="entry name" value="Cro/C1-type_HTH"/>
</dbReference>
<proteinExistence type="predicted"/>
<keyword evidence="1" id="KW-0238">DNA-binding</keyword>
<evidence type="ECO:0000256" key="1">
    <source>
        <dbReference type="ARBA" id="ARBA00023125"/>
    </source>
</evidence>
<dbReference type="GO" id="GO:0005829">
    <property type="term" value="C:cytosol"/>
    <property type="evidence" value="ECO:0007669"/>
    <property type="project" value="TreeGrafter"/>
</dbReference>
<comment type="caution">
    <text evidence="2">The sequence shown here is derived from an EMBL/GenBank/DDBJ whole genome shotgun (WGS) entry which is preliminary data.</text>
</comment>
<name>A0A6G9J243_9BACL</name>
<evidence type="ECO:0000313" key="3">
    <source>
        <dbReference type="Proteomes" id="UP000613002"/>
    </source>
</evidence>
<organism evidence="2 3">
    <name type="scientific">Parageobacillus toebii NBRC 107807</name>
    <dbReference type="NCBI Taxonomy" id="1223503"/>
    <lineage>
        <taxon>Bacteria</taxon>
        <taxon>Bacillati</taxon>
        <taxon>Bacillota</taxon>
        <taxon>Bacilli</taxon>
        <taxon>Bacillales</taxon>
        <taxon>Anoxybacillaceae</taxon>
        <taxon>Parageobacillus</taxon>
    </lineage>
</organism>
<dbReference type="InterPro" id="IPR050807">
    <property type="entry name" value="TransReg_Diox_bact_type"/>
</dbReference>
<dbReference type="AlphaFoldDB" id="A0A6G9J243"/>
<sequence length="130" mass="14964">MDPKEFGHYLRTLRKAKRLTIDDLAAELGVSNAYISQIETGKRGIPSPELLKQFHLALDVAYEHLMEKAGYVELSSPPSQDLMSLFKDNQTLYYKGIRLTPKQHQLLKDILEEFISSSRETKKENPQKED</sequence>
<dbReference type="EMBL" id="JACICZ010000004">
    <property type="protein sequence ID" value="MBB3868701.1"/>
    <property type="molecule type" value="Genomic_DNA"/>
</dbReference>
<evidence type="ECO:0000313" key="2">
    <source>
        <dbReference type="EMBL" id="MBB3868701.1"/>
    </source>
</evidence>
<dbReference type="PROSITE" id="PS50943">
    <property type="entry name" value="HTH_CROC1"/>
    <property type="match status" value="1"/>
</dbReference>
<dbReference type="PANTHER" id="PTHR46797">
    <property type="entry name" value="HTH-TYPE TRANSCRIPTIONAL REGULATOR"/>
    <property type="match status" value="1"/>
</dbReference>